<organism evidence="3 4">
    <name type="scientific">Marinovum algicola</name>
    <dbReference type="NCBI Taxonomy" id="42444"/>
    <lineage>
        <taxon>Bacteria</taxon>
        <taxon>Pseudomonadati</taxon>
        <taxon>Pseudomonadota</taxon>
        <taxon>Alphaproteobacteria</taxon>
        <taxon>Rhodobacterales</taxon>
        <taxon>Roseobacteraceae</taxon>
        <taxon>Marinovum</taxon>
    </lineage>
</organism>
<dbReference type="Proteomes" id="UP000182932">
    <property type="component" value="Unassembled WGS sequence"/>
</dbReference>
<dbReference type="AlphaFoldDB" id="A0A975ZM86"/>
<proteinExistence type="inferred from homology"/>
<dbReference type="CDD" id="cd07012">
    <property type="entry name" value="PBP2_Bug_TTT"/>
    <property type="match status" value="1"/>
</dbReference>
<keyword evidence="4" id="KW-1185">Reference proteome</keyword>
<dbReference type="Pfam" id="PF03401">
    <property type="entry name" value="TctC"/>
    <property type="match status" value="1"/>
</dbReference>
<dbReference type="PIRSF" id="PIRSF017082">
    <property type="entry name" value="YflP"/>
    <property type="match status" value="1"/>
</dbReference>
<evidence type="ECO:0000313" key="3">
    <source>
        <dbReference type="EMBL" id="SEI87346.1"/>
    </source>
</evidence>
<dbReference type="GeneID" id="80817114"/>
<feature type="signal peptide" evidence="2">
    <location>
        <begin position="1"/>
        <end position="25"/>
    </location>
</feature>
<dbReference type="InterPro" id="IPR042100">
    <property type="entry name" value="Bug_dom1"/>
</dbReference>
<dbReference type="PANTHER" id="PTHR42928:SF5">
    <property type="entry name" value="BLR1237 PROTEIN"/>
    <property type="match status" value="1"/>
</dbReference>
<keyword evidence="2" id="KW-0732">Signal</keyword>
<evidence type="ECO:0000256" key="1">
    <source>
        <dbReference type="ARBA" id="ARBA00006987"/>
    </source>
</evidence>
<dbReference type="Gene3D" id="3.40.190.150">
    <property type="entry name" value="Bordetella uptake gene, domain 1"/>
    <property type="match status" value="1"/>
</dbReference>
<name>A0A975ZM86_9RHOB</name>
<evidence type="ECO:0000313" key="4">
    <source>
        <dbReference type="Proteomes" id="UP000182932"/>
    </source>
</evidence>
<sequence length="318" mass="33378">MPLSKQITGALAGLALAAAAAPALAEGFPDGPIEVINNSKPGGGSDIFLRFATERAGEILGGDFLHLSKTGGVATNTLKYAAGKPADGQTLFIVNAGTALTMMRGTVDLTRDDIIPLVRGTVDPEFVVVKAGRFADAAEFIDYVQNNSVKQAGTKVGGNPHVSALIFRNALEMQNQVYVPFEKSGEIIINVINGNVDVALLNFDEFESQAKAGQVEALAILTPERSANSPDIPTGHEVGMPVDIEVVRGIGVLKGTPEPVIAKLEAALIQSMNSEGYLEYLAGSGQDARSIAGREVFGAQFDRMYDGYQAVAKELMGG</sequence>
<gene>
    <name evidence="3" type="ORF">SAMN04487940_102253</name>
</gene>
<comment type="caution">
    <text evidence="3">The sequence shown here is derived from an EMBL/GenBank/DDBJ whole genome shotgun (WGS) entry which is preliminary data.</text>
</comment>
<comment type="similarity">
    <text evidence="1">Belongs to the UPF0065 (bug) family.</text>
</comment>
<evidence type="ECO:0000256" key="2">
    <source>
        <dbReference type="SAM" id="SignalP"/>
    </source>
</evidence>
<reference evidence="3 4" key="1">
    <citation type="submission" date="2016-10" db="EMBL/GenBank/DDBJ databases">
        <authorList>
            <person name="Varghese N."/>
            <person name="Submissions S."/>
        </authorList>
    </citation>
    <scope>NUCLEOTIDE SEQUENCE [LARGE SCALE GENOMIC DNA]</scope>
    <source>
        <strain evidence="3 4">FF3</strain>
    </source>
</reference>
<dbReference type="RefSeq" id="WP_074835149.1">
    <property type="nucleotide sequence ID" value="NZ_CP167091.1"/>
</dbReference>
<dbReference type="Gene3D" id="3.40.190.10">
    <property type="entry name" value="Periplasmic binding protein-like II"/>
    <property type="match status" value="1"/>
</dbReference>
<dbReference type="InterPro" id="IPR005064">
    <property type="entry name" value="BUG"/>
</dbReference>
<dbReference type="EMBL" id="FNYY01000002">
    <property type="protein sequence ID" value="SEI87346.1"/>
    <property type="molecule type" value="Genomic_DNA"/>
</dbReference>
<keyword evidence="3" id="KW-0675">Receptor</keyword>
<protein>
    <submittedName>
        <fullName evidence="3">Tripartite-type tricarboxylate transporter, receptor component TctC</fullName>
    </submittedName>
</protein>
<accession>A0A975ZM86</accession>
<feature type="chain" id="PRO_5037216987" evidence="2">
    <location>
        <begin position="26"/>
        <end position="318"/>
    </location>
</feature>
<dbReference type="PANTHER" id="PTHR42928">
    <property type="entry name" value="TRICARBOXYLATE-BINDING PROTEIN"/>
    <property type="match status" value="1"/>
</dbReference>